<feature type="domain" description="YdbS-like PH" evidence="2">
    <location>
        <begin position="83"/>
        <end position="159"/>
    </location>
</feature>
<dbReference type="EMBL" id="JBHUDM010000002">
    <property type="protein sequence ID" value="MFD1642379.1"/>
    <property type="molecule type" value="Genomic_DNA"/>
</dbReference>
<keyword evidence="1" id="KW-1133">Transmembrane helix</keyword>
<name>A0ABD6D7Z3_9EURY</name>
<dbReference type="Proteomes" id="UP001597052">
    <property type="component" value="Unassembled WGS sequence"/>
</dbReference>
<proteinExistence type="predicted"/>
<organism evidence="3 4">
    <name type="scientific">Halohasta litorea</name>
    <dbReference type="NCBI Taxonomy" id="869891"/>
    <lineage>
        <taxon>Archaea</taxon>
        <taxon>Methanobacteriati</taxon>
        <taxon>Methanobacteriota</taxon>
        <taxon>Stenosarchaea group</taxon>
        <taxon>Halobacteria</taxon>
        <taxon>Halobacteriales</taxon>
        <taxon>Haloferacaceae</taxon>
        <taxon>Halohasta</taxon>
    </lineage>
</organism>
<keyword evidence="1" id="KW-0812">Transmembrane</keyword>
<comment type="caution">
    <text evidence="3">The sequence shown here is derived from an EMBL/GenBank/DDBJ whole genome shotgun (WGS) entry which is preliminary data.</text>
</comment>
<keyword evidence="1" id="KW-0472">Membrane</keyword>
<dbReference type="PANTHER" id="PTHR37938">
    <property type="entry name" value="BLL0215 PROTEIN"/>
    <property type="match status" value="1"/>
</dbReference>
<dbReference type="Pfam" id="PF03703">
    <property type="entry name" value="bPH_2"/>
    <property type="match status" value="1"/>
</dbReference>
<reference evidence="3 4" key="1">
    <citation type="journal article" date="2019" name="Int. J. Syst. Evol. Microbiol.">
        <title>The Global Catalogue of Microorganisms (GCM) 10K type strain sequencing project: providing services to taxonomists for standard genome sequencing and annotation.</title>
        <authorList>
            <consortium name="The Broad Institute Genomics Platform"/>
            <consortium name="The Broad Institute Genome Sequencing Center for Infectious Disease"/>
            <person name="Wu L."/>
            <person name="Ma J."/>
        </authorList>
    </citation>
    <scope>NUCLEOTIDE SEQUENCE [LARGE SCALE GENOMIC DNA]</scope>
    <source>
        <strain evidence="3 4">CGMCC 1.10593</strain>
    </source>
</reference>
<dbReference type="InterPro" id="IPR005182">
    <property type="entry name" value="YdbS-like_PH"/>
</dbReference>
<evidence type="ECO:0000313" key="3">
    <source>
        <dbReference type="EMBL" id="MFD1642379.1"/>
    </source>
</evidence>
<evidence type="ECO:0000256" key="1">
    <source>
        <dbReference type="SAM" id="Phobius"/>
    </source>
</evidence>
<gene>
    <name evidence="3" type="ORF">ACFSBW_10895</name>
</gene>
<dbReference type="AlphaFoldDB" id="A0ABD6D7Z3"/>
<sequence length="174" mass="18932">MPSSERVASADWLTLSGDERIEWTGRPSLFTITPQLLVAVVVGIGGALAVGALDSVVDGVPAVVRLLPPLGALSILAVVLLRWYRVRYVITSTQVYIKRGFVSLDVDQIRLARIQNTQLSQSILERFLGYGDVVAYTAGSDTLNIEFNAVPNPSQVNETLSQLLSRPENEPVEL</sequence>
<feature type="transmembrane region" description="Helical" evidence="1">
    <location>
        <begin position="63"/>
        <end position="84"/>
    </location>
</feature>
<keyword evidence="4" id="KW-1185">Reference proteome</keyword>
<evidence type="ECO:0000313" key="4">
    <source>
        <dbReference type="Proteomes" id="UP001597052"/>
    </source>
</evidence>
<dbReference type="PANTHER" id="PTHR37938:SF1">
    <property type="entry name" value="BLL0215 PROTEIN"/>
    <property type="match status" value="1"/>
</dbReference>
<feature type="transmembrane region" description="Helical" evidence="1">
    <location>
        <begin position="36"/>
        <end position="57"/>
    </location>
</feature>
<dbReference type="RefSeq" id="WP_256395251.1">
    <property type="nucleotide sequence ID" value="NZ_JANHDJ010000002.1"/>
</dbReference>
<protein>
    <submittedName>
        <fullName evidence="3">PH domain-containing protein</fullName>
    </submittedName>
</protein>
<accession>A0ABD6D7Z3</accession>
<evidence type="ECO:0000259" key="2">
    <source>
        <dbReference type="Pfam" id="PF03703"/>
    </source>
</evidence>